<sequence>MTGLPYVLVPTYHKVMCRNSVVAGSQFSSISITQSHGVWCVIGPSLRNASLRNILEQFGGCIKKCHLDISAPNQVDLIYPAAASESGTPCQNMNHSSLFWRGTVIWYGFLLHVIFIIISVFFLYCFSSGFFSGSLVNKSKIPFIGNHVFSTIGTRTVKKKISGVAISLFVKPHLGSFLDNVLTSTKKVEAFFYLQEQIQHIHDFIIDGVEEMFSKTFKILCRRRGYLLSWFIHQSSCGLGSQSFGGSLMVKNHFFSFIFSFFWLFLLASAEHISSDGGRFALETFPVAYVPFVEISPWICRDTCIAGHLVHSKSGLKRTFLILYIRNNTTKAISQIPRSMRSFLIPIFYTRFFEVLKYRLLIKSMDHFEFVMRLNEFISPLSGAVYKNFFNDSMQNSSAYFTCSVILILWDHSWHFLGSAINHVFSETFQKLSGRLKLKETENSLIQNFEIMNETRFYDFQIQKIWEMGISIKKFNKKKLLSKFLCIMTKSTIKTSQLEFSTKFYFWGF</sequence>
<feature type="transmembrane region" description="Helical" evidence="1">
    <location>
        <begin position="253"/>
        <end position="270"/>
    </location>
</feature>
<gene>
    <name evidence="2" type="ORF">VP01_2381g1</name>
</gene>
<evidence type="ECO:0000313" key="2">
    <source>
        <dbReference type="EMBL" id="KNZ56529.1"/>
    </source>
</evidence>
<name>A0A0L6V730_9BASI</name>
<keyword evidence="3" id="KW-1185">Reference proteome</keyword>
<proteinExistence type="predicted"/>
<keyword evidence="1" id="KW-0472">Membrane</keyword>
<evidence type="ECO:0000256" key="1">
    <source>
        <dbReference type="SAM" id="Phobius"/>
    </source>
</evidence>
<dbReference type="Proteomes" id="UP000037035">
    <property type="component" value="Unassembled WGS sequence"/>
</dbReference>
<comment type="caution">
    <text evidence="2">The sequence shown here is derived from an EMBL/GenBank/DDBJ whole genome shotgun (WGS) entry which is preliminary data.</text>
</comment>
<keyword evidence="1" id="KW-0812">Transmembrane</keyword>
<reference evidence="2 3" key="1">
    <citation type="submission" date="2015-08" db="EMBL/GenBank/DDBJ databases">
        <title>Next Generation Sequencing and Analysis of the Genome of Puccinia sorghi L Schw, the Causal Agent of Maize Common Rust.</title>
        <authorList>
            <person name="Rochi L."/>
            <person name="Burguener G."/>
            <person name="Darino M."/>
            <person name="Turjanski A."/>
            <person name="Kreff E."/>
            <person name="Dieguez M.J."/>
            <person name="Sacco F."/>
        </authorList>
    </citation>
    <scope>NUCLEOTIDE SEQUENCE [LARGE SCALE GENOMIC DNA]</scope>
    <source>
        <strain evidence="2 3">RO10H11247</strain>
    </source>
</reference>
<evidence type="ECO:0000313" key="3">
    <source>
        <dbReference type="Proteomes" id="UP000037035"/>
    </source>
</evidence>
<organism evidence="2 3">
    <name type="scientific">Puccinia sorghi</name>
    <dbReference type="NCBI Taxonomy" id="27349"/>
    <lineage>
        <taxon>Eukaryota</taxon>
        <taxon>Fungi</taxon>
        <taxon>Dikarya</taxon>
        <taxon>Basidiomycota</taxon>
        <taxon>Pucciniomycotina</taxon>
        <taxon>Pucciniomycetes</taxon>
        <taxon>Pucciniales</taxon>
        <taxon>Pucciniaceae</taxon>
        <taxon>Puccinia</taxon>
    </lineage>
</organism>
<feature type="transmembrane region" description="Helical" evidence="1">
    <location>
        <begin position="104"/>
        <end position="126"/>
    </location>
</feature>
<accession>A0A0L6V730</accession>
<protein>
    <submittedName>
        <fullName evidence="2">Uncharacterized protein</fullName>
    </submittedName>
</protein>
<dbReference type="EMBL" id="LAVV01007260">
    <property type="protein sequence ID" value="KNZ56529.1"/>
    <property type="molecule type" value="Genomic_DNA"/>
</dbReference>
<dbReference type="VEuPathDB" id="FungiDB:VP01_2381g1"/>
<dbReference type="AlphaFoldDB" id="A0A0L6V730"/>
<keyword evidence="1" id="KW-1133">Transmembrane helix</keyword>